<comment type="function">
    <text evidence="4 14">Catalyzes ATP-dependent phosphorylation of adenosylcobinamide and addition of GMP to adenosylcobinamide phosphate.</text>
</comment>
<protein>
    <recommendedName>
        <fullName evidence="14">Bifunctional adenosylcobalamin biosynthesis protein</fullName>
        <ecNumber evidence="14">2.7.1.156</ecNumber>
        <ecNumber evidence="14">2.7.7.62</ecNumber>
    </recommendedName>
</protein>
<evidence type="ECO:0000313" key="15">
    <source>
        <dbReference type="EMBL" id="GAA0601254.1"/>
    </source>
</evidence>
<dbReference type="InterPro" id="IPR027417">
    <property type="entry name" value="P-loop_NTPase"/>
</dbReference>
<evidence type="ECO:0000256" key="11">
    <source>
        <dbReference type="ARBA" id="ARBA00022777"/>
    </source>
</evidence>
<dbReference type="Pfam" id="PF02283">
    <property type="entry name" value="CobU"/>
    <property type="match status" value="1"/>
</dbReference>
<dbReference type="RefSeq" id="WP_343804084.1">
    <property type="nucleotide sequence ID" value="NZ_BAAADE010000002.1"/>
</dbReference>
<dbReference type="SUPFAM" id="SSF52540">
    <property type="entry name" value="P-loop containing nucleoside triphosphate hydrolases"/>
    <property type="match status" value="1"/>
</dbReference>
<comment type="similarity">
    <text evidence="7 14">Belongs to the CobU/CobP family.</text>
</comment>
<comment type="pathway">
    <text evidence="5 14">Cofactor biosynthesis; adenosylcobalamin biosynthesis; adenosylcobalamin from cob(II)yrinate a,c-diamide: step 6/7.</text>
</comment>
<evidence type="ECO:0000256" key="5">
    <source>
        <dbReference type="ARBA" id="ARBA00004692"/>
    </source>
</evidence>
<dbReference type="PANTHER" id="PTHR34848">
    <property type="match status" value="1"/>
</dbReference>
<dbReference type="NCBIfam" id="NF004469">
    <property type="entry name" value="PRK05800.1"/>
    <property type="match status" value="1"/>
</dbReference>
<dbReference type="Gene3D" id="3.40.50.300">
    <property type="entry name" value="P-loop containing nucleotide triphosphate hydrolases"/>
    <property type="match status" value="1"/>
</dbReference>
<evidence type="ECO:0000256" key="7">
    <source>
        <dbReference type="ARBA" id="ARBA00007490"/>
    </source>
</evidence>
<comment type="catalytic activity">
    <reaction evidence="1 14">
        <text>adenosylcob(III)inamide + ATP = adenosylcob(III)inamide phosphate + ADP + H(+)</text>
        <dbReference type="Rhea" id="RHEA:15769"/>
        <dbReference type="ChEBI" id="CHEBI:2480"/>
        <dbReference type="ChEBI" id="CHEBI:15378"/>
        <dbReference type="ChEBI" id="CHEBI:30616"/>
        <dbReference type="ChEBI" id="CHEBI:58502"/>
        <dbReference type="ChEBI" id="CHEBI:456216"/>
        <dbReference type="EC" id="2.7.1.156"/>
    </reaction>
</comment>
<evidence type="ECO:0000256" key="4">
    <source>
        <dbReference type="ARBA" id="ARBA00003889"/>
    </source>
</evidence>
<comment type="catalytic activity">
    <reaction evidence="3">
        <text>adenosylcob(III)inamide + GTP = adenosylcob(III)inamide phosphate + GDP + H(+)</text>
        <dbReference type="Rhea" id="RHEA:15765"/>
        <dbReference type="ChEBI" id="CHEBI:2480"/>
        <dbReference type="ChEBI" id="CHEBI:15378"/>
        <dbReference type="ChEBI" id="CHEBI:37565"/>
        <dbReference type="ChEBI" id="CHEBI:58189"/>
        <dbReference type="ChEBI" id="CHEBI:58502"/>
        <dbReference type="EC" id="2.7.1.156"/>
    </reaction>
</comment>
<keyword evidence="11 14" id="KW-0418">Kinase</keyword>
<dbReference type="InterPro" id="IPR003203">
    <property type="entry name" value="CobU/CobP"/>
</dbReference>
<dbReference type="GO" id="GO:0016301">
    <property type="term" value="F:kinase activity"/>
    <property type="evidence" value="ECO:0007669"/>
    <property type="project" value="UniProtKB-KW"/>
</dbReference>
<evidence type="ECO:0000256" key="6">
    <source>
        <dbReference type="ARBA" id="ARBA00005159"/>
    </source>
</evidence>
<dbReference type="EC" id="2.7.7.62" evidence="14"/>
<keyword evidence="13 14" id="KW-0342">GTP-binding</keyword>
<evidence type="ECO:0000313" key="16">
    <source>
        <dbReference type="Proteomes" id="UP001424441"/>
    </source>
</evidence>
<evidence type="ECO:0000256" key="9">
    <source>
        <dbReference type="ARBA" id="ARBA00022679"/>
    </source>
</evidence>
<comment type="caution">
    <text evidence="15">The sequence shown here is derived from an EMBL/GenBank/DDBJ whole genome shotgun (WGS) entry which is preliminary data.</text>
</comment>
<name>A0ABN1G0N8_9HYPH</name>
<keyword evidence="8 14" id="KW-0169">Cobalamin biosynthesis</keyword>
<gene>
    <name evidence="15" type="primary">cobU</name>
    <name evidence="15" type="ORF">GCM10008943_15560</name>
</gene>
<keyword evidence="9 14" id="KW-0808">Transferase</keyword>
<keyword evidence="16" id="KW-1185">Reference proteome</keyword>
<keyword evidence="12 14" id="KW-0067">ATP-binding</keyword>
<dbReference type="Proteomes" id="UP001424441">
    <property type="component" value="Unassembled WGS sequence"/>
</dbReference>
<evidence type="ECO:0000256" key="10">
    <source>
        <dbReference type="ARBA" id="ARBA00022741"/>
    </source>
</evidence>
<dbReference type="EC" id="2.7.1.156" evidence="14"/>
<evidence type="ECO:0000256" key="13">
    <source>
        <dbReference type="ARBA" id="ARBA00023134"/>
    </source>
</evidence>
<organism evidence="15 16">
    <name type="scientific">Paenochrobactrum glaciei</name>
    <dbReference type="NCBI Taxonomy" id="486407"/>
    <lineage>
        <taxon>Bacteria</taxon>
        <taxon>Pseudomonadati</taxon>
        <taxon>Pseudomonadota</taxon>
        <taxon>Alphaproteobacteria</taxon>
        <taxon>Hyphomicrobiales</taxon>
        <taxon>Brucellaceae</taxon>
        <taxon>Paenochrobactrum</taxon>
    </lineage>
</organism>
<evidence type="ECO:0000256" key="12">
    <source>
        <dbReference type="ARBA" id="ARBA00022840"/>
    </source>
</evidence>
<accession>A0ABN1G0N8</accession>
<dbReference type="GO" id="GO:0016779">
    <property type="term" value="F:nucleotidyltransferase activity"/>
    <property type="evidence" value="ECO:0007669"/>
    <property type="project" value="UniProtKB-KW"/>
</dbReference>
<dbReference type="PIRSF" id="PIRSF006135">
    <property type="entry name" value="CobU"/>
    <property type="match status" value="1"/>
</dbReference>
<dbReference type="PANTHER" id="PTHR34848:SF1">
    <property type="entry name" value="BIFUNCTIONAL ADENOSYLCOBALAMIN BIOSYNTHESIS PROTEIN COBU"/>
    <property type="match status" value="1"/>
</dbReference>
<proteinExistence type="inferred from homology"/>
<dbReference type="CDD" id="cd00544">
    <property type="entry name" value="CobU"/>
    <property type="match status" value="1"/>
</dbReference>
<dbReference type="EMBL" id="BAAADE010000002">
    <property type="protein sequence ID" value="GAA0601254.1"/>
    <property type="molecule type" value="Genomic_DNA"/>
</dbReference>
<reference evidence="15 16" key="1">
    <citation type="journal article" date="2019" name="Int. J. Syst. Evol. Microbiol.">
        <title>The Global Catalogue of Microorganisms (GCM) 10K type strain sequencing project: providing services to taxonomists for standard genome sequencing and annotation.</title>
        <authorList>
            <consortium name="The Broad Institute Genomics Platform"/>
            <consortium name="The Broad Institute Genome Sequencing Center for Infectious Disease"/>
            <person name="Wu L."/>
            <person name="Ma J."/>
        </authorList>
    </citation>
    <scope>NUCLEOTIDE SEQUENCE [LARGE SCALE GENOMIC DNA]</scope>
    <source>
        <strain evidence="15 16">JCM 15115</strain>
    </source>
</reference>
<sequence>MPSGKITLVLGGARSGKSKYAENCAESSGLELFYIATGRAYDDEMRSRISIHQDRRGLNWTTVEEPLDLAGSLLKTAAQNRFVLVDCLTLWVTNLMMAERDIDAETTRLLEVFPKLSGEIFFVSNEVGLGIVPDNRMAREFRDYAGFLHQRVAEKAQEVYFMAAGLSLKMKG</sequence>
<evidence type="ECO:0000256" key="1">
    <source>
        <dbReference type="ARBA" id="ARBA00000312"/>
    </source>
</evidence>
<evidence type="ECO:0000256" key="3">
    <source>
        <dbReference type="ARBA" id="ARBA00001522"/>
    </source>
</evidence>
<keyword evidence="10 14" id="KW-0547">Nucleotide-binding</keyword>
<evidence type="ECO:0000256" key="14">
    <source>
        <dbReference type="PIRNR" id="PIRNR006135"/>
    </source>
</evidence>
<comment type="catalytic activity">
    <reaction evidence="2 14">
        <text>adenosylcob(III)inamide phosphate + GTP + H(+) = adenosylcob(III)inamide-GDP + diphosphate</text>
        <dbReference type="Rhea" id="RHEA:22712"/>
        <dbReference type="ChEBI" id="CHEBI:15378"/>
        <dbReference type="ChEBI" id="CHEBI:33019"/>
        <dbReference type="ChEBI" id="CHEBI:37565"/>
        <dbReference type="ChEBI" id="CHEBI:58502"/>
        <dbReference type="ChEBI" id="CHEBI:60487"/>
        <dbReference type="EC" id="2.7.7.62"/>
    </reaction>
</comment>
<evidence type="ECO:0000256" key="8">
    <source>
        <dbReference type="ARBA" id="ARBA00022573"/>
    </source>
</evidence>
<keyword evidence="15" id="KW-0548">Nucleotidyltransferase</keyword>
<evidence type="ECO:0000256" key="2">
    <source>
        <dbReference type="ARBA" id="ARBA00000711"/>
    </source>
</evidence>
<comment type="pathway">
    <text evidence="6 14">Cofactor biosynthesis; adenosylcobalamin biosynthesis; adenosylcobalamin from cob(II)yrinate a,c-diamide: step 5/7.</text>
</comment>